<organism evidence="2 3">
    <name type="scientific">Amycolatopsis pretoriensis</name>
    <dbReference type="NCBI Taxonomy" id="218821"/>
    <lineage>
        <taxon>Bacteria</taxon>
        <taxon>Bacillati</taxon>
        <taxon>Actinomycetota</taxon>
        <taxon>Actinomycetes</taxon>
        <taxon>Pseudonocardiales</taxon>
        <taxon>Pseudonocardiaceae</taxon>
        <taxon>Amycolatopsis</taxon>
    </lineage>
</organism>
<name>A0A1H5QEU9_9PSEU</name>
<proteinExistence type="predicted"/>
<gene>
    <name evidence="2" type="ORF">SAMN05421837_102789</name>
</gene>
<sequence>MSTLVFSHASTDYPDTSTPSDDDRAVHFIGSLPAVLTGDHRETMQWFLDHSTDTSLTGLPCDPDPRWIIDWLDGLAAVDALEPVRTGASADYDDMPTYRLKRDRWLESEDLSLGRAAHTDAVMAARAQLHDDRDFPPHQVSIPNPYDLSLFTFGSPAAAVTHLPVFRQAVLDDVHTIHRLHGNQVVFQLETPAVLATLDRTPRPLWPAAVRALAKQVARVFADGPREATWRIHLCHGDLGHQPLFELSDLVPAVQFLNALHKQLRRLRIPMPAVHIPMCTGAQAPSTDPRFYRALRHLRRDIDVIAGLVDETHPEASGTALGLVETELDRPVLAVAAACGYGRRLVPAAVANAALACELAHHTTDTPAR</sequence>
<dbReference type="STRING" id="218821.SAMN05421837_102789"/>
<feature type="compositionally biased region" description="Low complexity" evidence="1">
    <location>
        <begin position="10"/>
        <end position="19"/>
    </location>
</feature>
<accession>A0A1H5QEU9</accession>
<evidence type="ECO:0000313" key="2">
    <source>
        <dbReference type="EMBL" id="SEF24615.1"/>
    </source>
</evidence>
<evidence type="ECO:0000256" key="1">
    <source>
        <dbReference type="SAM" id="MobiDB-lite"/>
    </source>
</evidence>
<evidence type="ECO:0008006" key="4">
    <source>
        <dbReference type="Google" id="ProtNLM"/>
    </source>
</evidence>
<dbReference type="AlphaFoldDB" id="A0A1H5QEU9"/>
<dbReference type="Proteomes" id="UP000198878">
    <property type="component" value="Unassembled WGS sequence"/>
</dbReference>
<keyword evidence="3" id="KW-1185">Reference proteome</keyword>
<protein>
    <recommendedName>
        <fullName evidence="4">5-methyltetrahydropteroyltriglutamate--homocysteine methyltransferase</fullName>
    </recommendedName>
</protein>
<feature type="region of interest" description="Disordered" evidence="1">
    <location>
        <begin position="1"/>
        <end position="20"/>
    </location>
</feature>
<dbReference type="RefSeq" id="WP_091389027.1">
    <property type="nucleotide sequence ID" value="NZ_FNUJ01000002.1"/>
</dbReference>
<evidence type="ECO:0000313" key="3">
    <source>
        <dbReference type="Proteomes" id="UP000198878"/>
    </source>
</evidence>
<dbReference type="EMBL" id="FNUJ01000002">
    <property type="protein sequence ID" value="SEF24615.1"/>
    <property type="molecule type" value="Genomic_DNA"/>
</dbReference>
<reference evidence="3" key="1">
    <citation type="submission" date="2016-10" db="EMBL/GenBank/DDBJ databases">
        <authorList>
            <person name="Varghese N."/>
            <person name="Submissions S."/>
        </authorList>
    </citation>
    <scope>NUCLEOTIDE SEQUENCE [LARGE SCALE GENOMIC DNA]</scope>
    <source>
        <strain evidence="3">DSM 44654</strain>
    </source>
</reference>